<dbReference type="Pfam" id="PF02541">
    <property type="entry name" value="Ppx-GppA"/>
    <property type="match status" value="1"/>
</dbReference>
<dbReference type="PANTHER" id="PTHR30005:SF0">
    <property type="entry name" value="RETROGRADE REGULATION PROTEIN 2"/>
    <property type="match status" value="1"/>
</dbReference>
<proteinExistence type="predicted"/>
<dbReference type="InterPro" id="IPR043129">
    <property type="entry name" value="ATPase_NBD"/>
</dbReference>
<evidence type="ECO:0000313" key="3">
    <source>
        <dbReference type="Proteomes" id="UP001454036"/>
    </source>
</evidence>
<evidence type="ECO:0000259" key="1">
    <source>
        <dbReference type="Pfam" id="PF02541"/>
    </source>
</evidence>
<feature type="domain" description="Ppx/GppA phosphatase N-terminal" evidence="1">
    <location>
        <begin position="46"/>
        <end position="138"/>
    </location>
</feature>
<dbReference type="InterPro" id="IPR003695">
    <property type="entry name" value="Ppx_GppA_N"/>
</dbReference>
<protein>
    <submittedName>
        <fullName evidence="2">Phosphatase</fullName>
    </submittedName>
</protein>
<sequence length="139" mass="15417">MSTNVPSPFPAALISNNNLFASINMGKNSFKLLVIQVNPSFNNFLTLKRHKKYVLLGLDSTTTISHASILRATSVLCKLLEILTSYQVPSIHYRLVATSTVRESSNMSQFINSIYEKLGLHVDVLSSSEEARLIYLGVL</sequence>
<organism evidence="2 3">
    <name type="scientific">Lithospermum erythrorhizon</name>
    <name type="common">Purple gromwell</name>
    <name type="synonym">Lithospermum officinale var. erythrorhizon</name>
    <dbReference type="NCBI Taxonomy" id="34254"/>
    <lineage>
        <taxon>Eukaryota</taxon>
        <taxon>Viridiplantae</taxon>
        <taxon>Streptophyta</taxon>
        <taxon>Embryophyta</taxon>
        <taxon>Tracheophyta</taxon>
        <taxon>Spermatophyta</taxon>
        <taxon>Magnoliopsida</taxon>
        <taxon>eudicotyledons</taxon>
        <taxon>Gunneridae</taxon>
        <taxon>Pentapetalae</taxon>
        <taxon>asterids</taxon>
        <taxon>lamiids</taxon>
        <taxon>Boraginales</taxon>
        <taxon>Boraginaceae</taxon>
        <taxon>Boraginoideae</taxon>
        <taxon>Lithospermeae</taxon>
        <taxon>Lithospermum</taxon>
    </lineage>
</organism>
<dbReference type="AlphaFoldDB" id="A0AAV3R0Q6"/>
<comment type="caution">
    <text evidence="2">The sequence shown here is derived from an EMBL/GenBank/DDBJ whole genome shotgun (WGS) entry which is preliminary data.</text>
</comment>
<reference evidence="2 3" key="1">
    <citation type="submission" date="2024-01" db="EMBL/GenBank/DDBJ databases">
        <title>The complete chloroplast genome sequence of Lithospermum erythrorhizon: insights into the phylogenetic relationship among Boraginaceae species and the maternal lineages of purple gromwells.</title>
        <authorList>
            <person name="Okada T."/>
            <person name="Watanabe K."/>
        </authorList>
    </citation>
    <scope>NUCLEOTIDE SEQUENCE [LARGE SCALE GENOMIC DNA]</scope>
</reference>
<dbReference type="GO" id="GO:0016462">
    <property type="term" value="F:pyrophosphatase activity"/>
    <property type="evidence" value="ECO:0007669"/>
    <property type="project" value="TreeGrafter"/>
</dbReference>
<dbReference type="PANTHER" id="PTHR30005">
    <property type="entry name" value="EXOPOLYPHOSPHATASE"/>
    <property type="match status" value="1"/>
</dbReference>
<dbReference type="EMBL" id="BAABME010006616">
    <property type="protein sequence ID" value="GAA0168853.1"/>
    <property type="molecule type" value="Genomic_DNA"/>
</dbReference>
<evidence type="ECO:0000313" key="2">
    <source>
        <dbReference type="EMBL" id="GAA0168853.1"/>
    </source>
</evidence>
<accession>A0AAV3R0Q6</accession>
<name>A0AAV3R0Q6_LITER</name>
<gene>
    <name evidence="2" type="ORF">LIER_23475</name>
</gene>
<dbReference type="Gene3D" id="3.30.420.40">
    <property type="match status" value="1"/>
</dbReference>
<dbReference type="InterPro" id="IPR050273">
    <property type="entry name" value="GppA/Ppx_hydrolase"/>
</dbReference>
<dbReference type="SUPFAM" id="SSF53067">
    <property type="entry name" value="Actin-like ATPase domain"/>
    <property type="match status" value="1"/>
</dbReference>
<dbReference type="Proteomes" id="UP001454036">
    <property type="component" value="Unassembled WGS sequence"/>
</dbReference>
<keyword evidence="3" id="KW-1185">Reference proteome</keyword>